<evidence type="ECO:0000256" key="1">
    <source>
        <dbReference type="SAM" id="Phobius"/>
    </source>
</evidence>
<dbReference type="STRING" id="146891.A9601_07611"/>
<name>A2BQI6_PROMS</name>
<accession>A2BQI6</accession>
<dbReference type="KEGG" id="pmb:A9601_07611"/>
<dbReference type="HOGENOM" id="CLU_211035_1_0_3"/>
<dbReference type="EMBL" id="CP000551">
    <property type="protein sequence ID" value="ABM70047.1"/>
    <property type="molecule type" value="Genomic_DNA"/>
</dbReference>
<keyword evidence="1" id="KW-0472">Membrane</keyword>
<dbReference type="AlphaFoldDB" id="A2BQI6"/>
<dbReference type="Proteomes" id="UP000002590">
    <property type="component" value="Chromosome"/>
</dbReference>
<proteinExistence type="predicted"/>
<keyword evidence="1" id="KW-0812">Transmembrane</keyword>
<reference evidence="2 3" key="1">
    <citation type="journal article" date="2007" name="PLoS Genet.">
        <title>Patterns and implications of gene gain and loss in the evolution of Prochlorococcus.</title>
        <authorList>
            <person name="Kettler G.C."/>
            <person name="Martiny A.C."/>
            <person name="Huang K."/>
            <person name="Zucker J."/>
            <person name="Coleman M.L."/>
            <person name="Rodrigue S."/>
            <person name="Chen F."/>
            <person name="Lapidus A."/>
            <person name="Ferriera S."/>
            <person name="Johnson J."/>
            <person name="Steglich C."/>
            <person name="Church G.M."/>
            <person name="Richardson P."/>
            <person name="Chisholm S.W."/>
        </authorList>
    </citation>
    <scope>NUCLEOTIDE SEQUENCE [LARGE SCALE GENOMIC DNA]</scope>
    <source>
        <strain evidence="2 3">AS9601</strain>
    </source>
</reference>
<sequence length="54" mass="6634">MFFMKDLIQAHKKLIKTVKEQMGFSDYGMYWLAFLEGGLTIWLLDRIFFHWLKF</sequence>
<feature type="transmembrane region" description="Helical" evidence="1">
    <location>
        <begin position="29"/>
        <end position="49"/>
    </location>
</feature>
<organism evidence="2 3">
    <name type="scientific">Prochlorococcus marinus (strain AS9601)</name>
    <dbReference type="NCBI Taxonomy" id="146891"/>
    <lineage>
        <taxon>Bacteria</taxon>
        <taxon>Bacillati</taxon>
        <taxon>Cyanobacteriota</taxon>
        <taxon>Cyanophyceae</taxon>
        <taxon>Synechococcales</taxon>
        <taxon>Prochlorococcaceae</taxon>
        <taxon>Prochlorococcus</taxon>
    </lineage>
</organism>
<protein>
    <submittedName>
        <fullName evidence="2">Protein family PM-16</fullName>
    </submittedName>
</protein>
<evidence type="ECO:0000313" key="2">
    <source>
        <dbReference type="EMBL" id="ABM70047.1"/>
    </source>
</evidence>
<keyword evidence="1" id="KW-1133">Transmembrane helix</keyword>
<evidence type="ECO:0000313" key="3">
    <source>
        <dbReference type="Proteomes" id="UP000002590"/>
    </source>
</evidence>
<gene>
    <name evidence="2" type="ordered locus">A9601_07611</name>
</gene>